<feature type="transmembrane region" description="Helical" evidence="7">
    <location>
        <begin position="306"/>
        <end position="326"/>
    </location>
</feature>
<comment type="subcellular location">
    <subcellularLocation>
        <location evidence="1">Cell membrane</location>
        <topology evidence="1">Multi-pass membrane protein</topology>
    </subcellularLocation>
</comment>
<feature type="region of interest" description="Disordered" evidence="6">
    <location>
        <begin position="403"/>
        <end position="455"/>
    </location>
</feature>
<dbReference type="InterPro" id="IPR020846">
    <property type="entry name" value="MFS_dom"/>
</dbReference>
<proteinExistence type="predicted"/>
<feature type="transmembrane region" description="Helical" evidence="7">
    <location>
        <begin position="216"/>
        <end position="238"/>
    </location>
</feature>
<protein>
    <submittedName>
        <fullName evidence="9">MFS transporter</fullName>
    </submittedName>
</protein>
<evidence type="ECO:0000256" key="7">
    <source>
        <dbReference type="SAM" id="Phobius"/>
    </source>
</evidence>
<dbReference type="Proteomes" id="UP001260072">
    <property type="component" value="Unassembled WGS sequence"/>
</dbReference>
<feature type="transmembrane region" description="Helical" evidence="7">
    <location>
        <begin position="250"/>
        <end position="268"/>
    </location>
</feature>
<feature type="transmembrane region" description="Helical" evidence="7">
    <location>
        <begin position="338"/>
        <end position="362"/>
    </location>
</feature>
<reference evidence="10" key="1">
    <citation type="submission" date="2023-07" db="EMBL/GenBank/DDBJ databases">
        <title>Description of three actinobacteria isolated from air of manufacturing shop in a pharmaceutical factory.</title>
        <authorList>
            <person name="Zhang D.-F."/>
        </authorList>
    </citation>
    <scope>NUCLEOTIDE SEQUENCE [LARGE SCALE GENOMIC DNA]</scope>
    <source>
        <strain evidence="10">CCTCC AB 2011122</strain>
    </source>
</reference>
<sequence length="455" mass="47447">MRLFQIRDYRHLFGAQIIALFGTGLATVALGLLAYDLAGPSAGAVLATALTIKMVLYVVIAPLAAAYADRLPRRLFLTLLDVVRAAVVLALPFVTEVWHVYVLIGVLQSASAAFTPTFQAVIPDIVTDKAAYTRALSASQVAYTMESLLSPVLAAVALAFMSFNVLFVGTSVGFIISAILVLTARVPNARPTGQTRVRDRLTSGIRTFAATPRLRGILALNLVVASAGSIVIVSTVNVVRDELGGAQSDVAWMLAASGSGTLVVALLVPRLLNRIAERTVMTAGAGVLVAGMIAAVVMSATGTISWVLMASIWTVIGAGTAMVVTPTGRVIRSATTPAGLPAAFAAQFSLSHLAWLVTYPLVGWVGATAGVMTAWSILGVLAAAGAIAAPALWPRRITAREGGASFPARPEEARGGARRALDVASPLRVTHRPRRAALAGHRRSVRRASESTTAT</sequence>
<dbReference type="PROSITE" id="PS50850">
    <property type="entry name" value="MFS"/>
    <property type="match status" value="1"/>
</dbReference>
<dbReference type="CDD" id="cd06173">
    <property type="entry name" value="MFS_MefA_like"/>
    <property type="match status" value="1"/>
</dbReference>
<evidence type="ECO:0000256" key="6">
    <source>
        <dbReference type="SAM" id="MobiDB-lite"/>
    </source>
</evidence>
<accession>A0ABU1FFR4</accession>
<feature type="transmembrane region" description="Helical" evidence="7">
    <location>
        <begin position="166"/>
        <end position="186"/>
    </location>
</feature>
<evidence type="ECO:0000256" key="2">
    <source>
        <dbReference type="ARBA" id="ARBA00022475"/>
    </source>
</evidence>
<evidence type="ECO:0000259" key="8">
    <source>
        <dbReference type="PROSITE" id="PS50850"/>
    </source>
</evidence>
<dbReference type="RefSeq" id="WP_310519334.1">
    <property type="nucleotide sequence ID" value="NZ_BAABBS010000001.1"/>
</dbReference>
<keyword evidence="4 7" id="KW-1133">Transmembrane helix</keyword>
<gene>
    <name evidence="9" type="ORF">RH861_00830</name>
</gene>
<keyword evidence="3 7" id="KW-0812">Transmembrane</keyword>
<comment type="caution">
    <text evidence="9">The sequence shown here is derived from an EMBL/GenBank/DDBJ whole genome shotgun (WGS) entry which is preliminary data.</text>
</comment>
<dbReference type="SUPFAM" id="SSF103473">
    <property type="entry name" value="MFS general substrate transporter"/>
    <property type="match status" value="1"/>
</dbReference>
<dbReference type="InterPro" id="IPR036259">
    <property type="entry name" value="MFS_trans_sf"/>
</dbReference>
<evidence type="ECO:0000256" key="4">
    <source>
        <dbReference type="ARBA" id="ARBA00022989"/>
    </source>
</evidence>
<dbReference type="PANTHER" id="PTHR23513:SF6">
    <property type="entry name" value="MAJOR FACILITATOR SUPERFAMILY ASSOCIATED DOMAIN-CONTAINING PROTEIN"/>
    <property type="match status" value="1"/>
</dbReference>
<dbReference type="Pfam" id="PF07690">
    <property type="entry name" value="MFS_1"/>
    <property type="match status" value="2"/>
</dbReference>
<name>A0ABU1FFR4_9MICO</name>
<keyword evidence="2" id="KW-1003">Cell membrane</keyword>
<dbReference type="InterPro" id="IPR011701">
    <property type="entry name" value="MFS"/>
</dbReference>
<evidence type="ECO:0000313" key="9">
    <source>
        <dbReference type="EMBL" id="MDR5690601.1"/>
    </source>
</evidence>
<evidence type="ECO:0000313" key="10">
    <source>
        <dbReference type="Proteomes" id="UP001260072"/>
    </source>
</evidence>
<evidence type="ECO:0000256" key="1">
    <source>
        <dbReference type="ARBA" id="ARBA00004651"/>
    </source>
</evidence>
<dbReference type="PANTHER" id="PTHR23513">
    <property type="entry name" value="INTEGRAL MEMBRANE EFFLUX PROTEIN-RELATED"/>
    <property type="match status" value="1"/>
</dbReference>
<keyword evidence="5 7" id="KW-0472">Membrane</keyword>
<dbReference type="EMBL" id="JAVKGS010000001">
    <property type="protein sequence ID" value="MDR5690601.1"/>
    <property type="molecule type" value="Genomic_DNA"/>
</dbReference>
<feature type="transmembrane region" description="Helical" evidence="7">
    <location>
        <begin position="374"/>
        <end position="393"/>
    </location>
</feature>
<evidence type="ECO:0000256" key="3">
    <source>
        <dbReference type="ARBA" id="ARBA00022692"/>
    </source>
</evidence>
<feature type="transmembrane region" description="Helical" evidence="7">
    <location>
        <begin position="41"/>
        <end position="68"/>
    </location>
</feature>
<feature type="transmembrane region" description="Helical" evidence="7">
    <location>
        <begin position="280"/>
        <end position="300"/>
    </location>
</feature>
<feature type="transmembrane region" description="Helical" evidence="7">
    <location>
        <begin position="12"/>
        <end position="35"/>
    </location>
</feature>
<dbReference type="Gene3D" id="1.20.1250.20">
    <property type="entry name" value="MFS general substrate transporter like domains"/>
    <property type="match status" value="1"/>
</dbReference>
<feature type="domain" description="Major facilitator superfamily (MFS) profile" evidence="8">
    <location>
        <begin position="8"/>
        <end position="397"/>
    </location>
</feature>
<organism evidence="9 10">
    <name type="scientific">Agromyces indicus</name>
    <dbReference type="NCBI Taxonomy" id="758919"/>
    <lineage>
        <taxon>Bacteria</taxon>
        <taxon>Bacillati</taxon>
        <taxon>Actinomycetota</taxon>
        <taxon>Actinomycetes</taxon>
        <taxon>Micrococcales</taxon>
        <taxon>Microbacteriaceae</taxon>
        <taxon>Agromyces</taxon>
    </lineage>
</organism>
<feature type="compositionally biased region" description="Basic residues" evidence="6">
    <location>
        <begin position="429"/>
        <end position="446"/>
    </location>
</feature>
<keyword evidence="10" id="KW-1185">Reference proteome</keyword>
<feature type="compositionally biased region" description="Basic and acidic residues" evidence="6">
    <location>
        <begin position="409"/>
        <end position="421"/>
    </location>
</feature>
<evidence type="ECO:0000256" key="5">
    <source>
        <dbReference type="ARBA" id="ARBA00023136"/>
    </source>
</evidence>